<feature type="repeat" description="RCC1" evidence="2">
    <location>
        <begin position="228"/>
        <end position="279"/>
    </location>
</feature>
<dbReference type="PROSITE" id="PS50012">
    <property type="entry name" value="RCC1_3"/>
    <property type="match status" value="3"/>
</dbReference>
<feature type="compositionally biased region" description="Basic and acidic residues" evidence="3">
    <location>
        <begin position="509"/>
        <end position="548"/>
    </location>
</feature>
<dbReference type="PRINTS" id="PR00633">
    <property type="entry name" value="RCCNDNSATION"/>
</dbReference>
<feature type="domain" description="RCC1-like" evidence="4">
    <location>
        <begin position="6"/>
        <end position="290"/>
    </location>
</feature>
<feature type="repeat" description="RCC1" evidence="2">
    <location>
        <begin position="171"/>
        <end position="227"/>
    </location>
</feature>
<dbReference type="PANTHER" id="PTHR22870:SF408">
    <property type="entry name" value="OS09G0560450 PROTEIN"/>
    <property type="match status" value="1"/>
</dbReference>
<organism evidence="5">
    <name type="scientific">Palpitomonas bilix</name>
    <dbReference type="NCBI Taxonomy" id="652834"/>
    <lineage>
        <taxon>Eukaryota</taxon>
        <taxon>Eukaryota incertae sedis</taxon>
    </lineage>
</organism>
<accession>A0A7S3G3L6</accession>
<feature type="compositionally biased region" description="Low complexity" evidence="3">
    <location>
        <begin position="413"/>
        <end position="425"/>
    </location>
</feature>
<dbReference type="PROSITE" id="PS00626">
    <property type="entry name" value="RCC1_2"/>
    <property type="match status" value="1"/>
</dbReference>
<dbReference type="SUPFAM" id="SSF50985">
    <property type="entry name" value="RCC1/BLIP-II"/>
    <property type="match status" value="2"/>
</dbReference>
<evidence type="ECO:0000256" key="2">
    <source>
        <dbReference type="PROSITE-ProRule" id="PRU00235"/>
    </source>
</evidence>
<feature type="compositionally biased region" description="Acidic residues" evidence="3">
    <location>
        <begin position="474"/>
        <end position="483"/>
    </location>
</feature>
<dbReference type="AlphaFoldDB" id="A0A7S3G3L6"/>
<reference evidence="5" key="1">
    <citation type="submission" date="2021-01" db="EMBL/GenBank/DDBJ databases">
        <authorList>
            <person name="Corre E."/>
            <person name="Pelletier E."/>
            <person name="Niang G."/>
            <person name="Scheremetjew M."/>
            <person name="Finn R."/>
            <person name="Kale V."/>
            <person name="Holt S."/>
            <person name="Cochrane G."/>
            <person name="Meng A."/>
            <person name="Brown T."/>
            <person name="Cohen L."/>
        </authorList>
    </citation>
    <scope>NUCLEOTIDE SEQUENCE</scope>
    <source>
        <strain evidence="5">NIES-2562</strain>
    </source>
</reference>
<protein>
    <recommendedName>
        <fullName evidence="4">RCC1-like domain-containing protein</fullName>
    </recommendedName>
</protein>
<name>A0A7S3G3L6_9EUKA</name>
<feature type="compositionally biased region" description="Basic and acidic residues" evidence="3">
    <location>
        <begin position="456"/>
        <end position="473"/>
    </location>
</feature>
<dbReference type="Gene3D" id="2.130.10.30">
    <property type="entry name" value="Regulator of chromosome condensation 1/beta-lactamase-inhibitor protein II"/>
    <property type="match status" value="1"/>
</dbReference>
<dbReference type="InterPro" id="IPR058923">
    <property type="entry name" value="RCC1-like_dom"/>
</dbReference>
<evidence type="ECO:0000259" key="4">
    <source>
        <dbReference type="Pfam" id="PF25390"/>
    </source>
</evidence>
<feature type="region of interest" description="Disordered" evidence="3">
    <location>
        <begin position="406"/>
        <end position="564"/>
    </location>
</feature>
<gene>
    <name evidence="5" type="ORF">PBIL07802_LOCUS4306</name>
</gene>
<keyword evidence="1" id="KW-0677">Repeat</keyword>
<feature type="compositionally biased region" description="Acidic residues" evidence="3">
    <location>
        <begin position="555"/>
        <end position="564"/>
    </location>
</feature>
<proteinExistence type="predicted"/>
<evidence type="ECO:0000256" key="3">
    <source>
        <dbReference type="SAM" id="MobiDB-lite"/>
    </source>
</evidence>
<dbReference type="PANTHER" id="PTHR22870">
    <property type="entry name" value="REGULATOR OF CHROMOSOME CONDENSATION"/>
    <property type="match status" value="1"/>
</dbReference>
<feature type="repeat" description="RCC1" evidence="2">
    <location>
        <begin position="117"/>
        <end position="170"/>
    </location>
</feature>
<feature type="compositionally biased region" description="Polar residues" evidence="3">
    <location>
        <begin position="436"/>
        <end position="450"/>
    </location>
</feature>
<evidence type="ECO:0000256" key="1">
    <source>
        <dbReference type="ARBA" id="ARBA00022737"/>
    </source>
</evidence>
<dbReference type="Pfam" id="PF25390">
    <property type="entry name" value="WD40_RLD"/>
    <property type="match status" value="1"/>
</dbReference>
<dbReference type="InterPro" id="IPR009091">
    <property type="entry name" value="RCC1/BLIP-II"/>
</dbReference>
<evidence type="ECO:0000313" key="5">
    <source>
        <dbReference type="EMBL" id="CAE0242142.1"/>
    </source>
</evidence>
<dbReference type="InterPro" id="IPR051210">
    <property type="entry name" value="Ub_ligase/GEF_domain"/>
</dbReference>
<dbReference type="EMBL" id="HBIB01006893">
    <property type="protein sequence ID" value="CAE0242142.1"/>
    <property type="molecule type" value="Transcribed_RNA"/>
</dbReference>
<dbReference type="InterPro" id="IPR000408">
    <property type="entry name" value="Reg_chr_condens"/>
</dbReference>
<sequence>MGNAVALQESPKGTVALYGDGTHGQLGFGLKKSLKGPDVPPEGSRIWLENGGAIDVKVGNSFTLVHLATGRVDIIGNLTPTIFTAVEVPRPVAIGKAVRAKEIAAGRDFAAIIDEKGNLFTFGCGNKGKLGHGHEQHLEDPTLVKFFQMEAVEVVSVGCGGDHTAAITSDGRCFTWGLSTDGRLGHGALAHSKKRGILQKIPLEVEKVKGAVRVGCGDAHTIAVLQNGSLMGWGSNADSQLGLRDRTPSMYPTLIPDLEDIKIIEVACGQHITMAIADDGKVFAWGQANTTAERGARGAPFPFQPARKGVRISAFACSNTVGVVTEDGMVVVAEKSVTKNGEGALKAMKGVKSLAISASSTHTAFVLSGGENPPSLAARSLAGPAVQPQKVGGASAAHMATRQELMAGSSGVASSSTFAPASTPASGGGSEKKARSSSVDVQPVAATSASPAVEGAADKKVDVVEEKEEKAKAEEEEEEDEEGLPAVPPPPPAASKNAESEEEESEDKEEVKKESREDEVEEGKKEEVEGAEGEKEVESDKKEEEKKVAPPPPAAEEDDDDDLL</sequence>